<dbReference type="PANTHER" id="PTHR16223:SF274">
    <property type="entry name" value="TRANSCRIPTION FACTOR BHLH84"/>
    <property type="match status" value="1"/>
</dbReference>
<dbReference type="InterPro" id="IPR011598">
    <property type="entry name" value="bHLH_dom"/>
</dbReference>
<dbReference type="SUPFAM" id="SSF47459">
    <property type="entry name" value="HLH, helix-loop-helix DNA-binding domain"/>
    <property type="match status" value="1"/>
</dbReference>
<dbReference type="Gene3D" id="4.10.280.10">
    <property type="entry name" value="Helix-loop-helix DNA-binding domain"/>
    <property type="match status" value="1"/>
</dbReference>
<keyword evidence="5" id="KW-0804">Transcription</keyword>
<accession>A0A1D6IIA8</accession>
<dbReference type="ExpressionAtlas" id="A0A1D6IIA8">
    <property type="expression patterns" value="baseline and differential"/>
</dbReference>
<proteinExistence type="inferred from homology"/>
<reference evidence="8" key="1">
    <citation type="submission" date="2015-12" db="EMBL/GenBank/DDBJ databases">
        <title>Update maize B73 reference genome by single molecule sequencing technologies.</title>
        <authorList>
            <consortium name="Maize Genome Sequencing Project"/>
            <person name="Ware D."/>
        </authorList>
    </citation>
    <scope>NUCLEOTIDE SEQUENCE [LARGE SCALE GENOMIC DNA]</scope>
    <source>
        <tissue evidence="8">Seedling</tissue>
    </source>
</reference>
<dbReference type="eggNOG" id="KOG0289">
    <property type="taxonomic scope" value="Eukaryota"/>
</dbReference>
<name>A0A1D6IIA8_MAIZE</name>
<evidence type="ECO:0000256" key="2">
    <source>
        <dbReference type="ARBA" id="ARBA00005510"/>
    </source>
</evidence>
<dbReference type="InterPro" id="IPR036638">
    <property type="entry name" value="HLH_DNA-bd_sf"/>
</dbReference>
<dbReference type="SMR" id="A0A1D6IIA8"/>
<dbReference type="GO" id="GO:0003700">
    <property type="term" value="F:DNA-binding transcription factor activity"/>
    <property type="evidence" value="ECO:0007669"/>
    <property type="project" value="InterPro"/>
</dbReference>
<evidence type="ECO:0000256" key="5">
    <source>
        <dbReference type="ARBA" id="ARBA00023163"/>
    </source>
</evidence>
<dbReference type="AlphaFoldDB" id="A0A1D6IIA8"/>
<dbReference type="PaxDb" id="4577-GRMZM2G057260_P01"/>
<dbReference type="InterPro" id="IPR045843">
    <property type="entry name" value="IND-like"/>
</dbReference>
<comment type="similarity">
    <text evidence="2">Belongs to the bHLH protein family.</text>
</comment>
<evidence type="ECO:0000313" key="8">
    <source>
        <dbReference type="EMBL" id="ONM59221.1"/>
    </source>
</evidence>
<comment type="subcellular location">
    <subcellularLocation>
        <location evidence="1">Nucleus</location>
    </subcellularLocation>
</comment>
<organism evidence="8">
    <name type="scientific">Zea mays</name>
    <name type="common">Maize</name>
    <dbReference type="NCBI Taxonomy" id="4577"/>
    <lineage>
        <taxon>Eukaryota</taxon>
        <taxon>Viridiplantae</taxon>
        <taxon>Streptophyta</taxon>
        <taxon>Embryophyta</taxon>
        <taxon>Tracheophyta</taxon>
        <taxon>Spermatophyta</taxon>
        <taxon>Magnoliopsida</taxon>
        <taxon>Liliopsida</taxon>
        <taxon>Poales</taxon>
        <taxon>Poaceae</taxon>
        <taxon>PACMAD clade</taxon>
        <taxon>Panicoideae</taxon>
        <taxon>Andropogonodae</taxon>
        <taxon>Andropogoneae</taxon>
        <taxon>Tripsacinae</taxon>
        <taxon>Zea</taxon>
    </lineage>
</organism>
<dbReference type="GO" id="GO:0046983">
    <property type="term" value="F:protein dimerization activity"/>
    <property type="evidence" value="ECO:0007669"/>
    <property type="project" value="InterPro"/>
</dbReference>
<dbReference type="CDD" id="cd11454">
    <property type="entry name" value="bHLH_AtIND_like"/>
    <property type="match status" value="1"/>
</dbReference>
<dbReference type="FunCoup" id="A0A1D6IIA8">
    <property type="interactions" value="168"/>
</dbReference>
<keyword evidence="3" id="KW-0805">Transcription regulation</keyword>
<dbReference type="OMA" id="CWPQHGH"/>
<dbReference type="InParanoid" id="A0A1D6IIA8"/>
<evidence type="ECO:0000256" key="7">
    <source>
        <dbReference type="SAM" id="MobiDB-lite"/>
    </source>
</evidence>
<dbReference type="PROSITE" id="PS50888">
    <property type="entry name" value="BHLH"/>
    <property type="match status" value="1"/>
</dbReference>
<evidence type="ECO:0000256" key="6">
    <source>
        <dbReference type="ARBA" id="ARBA00023242"/>
    </source>
</evidence>
<feature type="region of interest" description="Disordered" evidence="7">
    <location>
        <begin position="120"/>
        <end position="162"/>
    </location>
</feature>
<dbReference type="PANTHER" id="PTHR16223">
    <property type="entry name" value="TRANSCRIPTION FACTOR BHLH83-RELATED"/>
    <property type="match status" value="1"/>
</dbReference>
<sequence length="295" mass="32341">MPSSALPMEIDMMAQFLGADDDHCFTYDYEHDVDESMEAIAALLLPTLDTDSNSSSSCFNDDVPPQCWPQPGHSSSVTTLLGPAESFEFPVMDLSFPTSDFDPQSHCATPYLTEDLGSLQHGKHSPVMEEEAADVEPAAKKRKASATATATAKGSKKSRKASKKDCIVDDDDVYVDPQSSGSCTSEEGNFEGNTYSSAKKTCTRASRGGATDPQSLYARKRRERINERLRILQNLVPNGTKVDISTMLEEAAQYVKFLQLQIKLLSSDDMWMYAPIAYNGINISNVDLNIPALQK</sequence>
<evidence type="ECO:0000256" key="4">
    <source>
        <dbReference type="ARBA" id="ARBA00023125"/>
    </source>
</evidence>
<dbReference type="SMART" id="SM00353">
    <property type="entry name" value="HLH"/>
    <property type="match status" value="1"/>
</dbReference>
<evidence type="ECO:0000256" key="1">
    <source>
        <dbReference type="ARBA" id="ARBA00004123"/>
    </source>
</evidence>
<dbReference type="OrthoDB" id="651283at2759"/>
<evidence type="ECO:0000256" key="3">
    <source>
        <dbReference type="ARBA" id="ARBA00023015"/>
    </source>
</evidence>
<dbReference type="EMBL" id="CM007650">
    <property type="protein sequence ID" value="ONM59221.1"/>
    <property type="molecule type" value="Genomic_DNA"/>
</dbReference>
<protein>
    <submittedName>
        <fullName evidence="8">Transcription factor bHLH85</fullName>
    </submittedName>
</protein>
<keyword evidence="6" id="KW-0539">Nucleus</keyword>
<keyword evidence="4" id="KW-0238">DNA-binding</keyword>
<gene>
    <name evidence="8" type="ORF">ZEAMMB73_Zm00001d021988</name>
</gene>
<dbReference type="GO" id="GO:0003677">
    <property type="term" value="F:DNA binding"/>
    <property type="evidence" value="ECO:0007669"/>
    <property type="project" value="UniProtKB-KW"/>
</dbReference>
<dbReference type="GO" id="GO:0005634">
    <property type="term" value="C:nucleus"/>
    <property type="evidence" value="ECO:0007669"/>
    <property type="project" value="UniProtKB-SubCell"/>
</dbReference>
<dbReference type="Pfam" id="PF00010">
    <property type="entry name" value="HLH"/>
    <property type="match status" value="1"/>
</dbReference>
<dbReference type="FunFam" id="4.10.280.10:FF:000022">
    <property type="entry name" value="Basic helix-loop-helix transcription factor"/>
    <property type="match status" value="1"/>
</dbReference>